<feature type="domain" description="PBP" evidence="3">
    <location>
        <begin position="15"/>
        <end position="266"/>
    </location>
</feature>
<keyword evidence="1" id="KW-0813">Transport</keyword>
<protein>
    <recommendedName>
        <fullName evidence="3">PBP domain-containing protein</fullName>
    </recommendedName>
</protein>
<dbReference type="PATRIC" id="fig|1698257.3.peg.84"/>
<dbReference type="Proteomes" id="UP000070399">
    <property type="component" value="Unassembled WGS sequence"/>
</dbReference>
<reference evidence="4 5" key="1">
    <citation type="journal article" date="2016" name="Sci. Rep.">
        <title>Metabolic traits of an uncultured archaeal lineage -MSBL1- from brine pools of the Red Sea.</title>
        <authorList>
            <person name="Mwirichia R."/>
            <person name="Alam I."/>
            <person name="Rashid M."/>
            <person name="Vinu M."/>
            <person name="Ba-Alawi W."/>
            <person name="Anthony Kamau A."/>
            <person name="Kamanda Ngugi D."/>
            <person name="Goker M."/>
            <person name="Klenk H.P."/>
            <person name="Bajic V."/>
            <person name="Stingl U."/>
        </authorList>
    </citation>
    <scope>NUCLEOTIDE SEQUENCE [LARGE SCALE GENOMIC DNA]</scope>
    <source>
        <strain evidence="4">SCGC-AAA833F18</strain>
    </source>
</reference>
<keyword evidence="5" id="KW-1185">Reference proteome</keyword>
<evidence type="ECO:0000313" key="4">
    <source>
        <dbReference type="EMBL" id="KXB09180.1"/>
    </source>
</evidence>
<dbReference type="SUPFAM" id="SSF53850">
    <property type="entry name" value="Periplasmic binding protein-like II"/>
    <property type="match status" value="1"/>
</dbReference>
<gene>
    <name evidence="4" type="ORF">AKJ35_01255</name>
</gene>
<dbReference type="NCBIfam" id="TIGR02136">
    <property type="entry name" value="ptsS_2"/>
    <property type="match status" value="1"/>
</dbReference>
<proteinExistence type="predicted"/>
<comment type="caution">
    <text evidence="4">The sequence shown here is derived from an EMBL/GenBank/DDBJ whole genome shotgun (WGS) entry which is preliminary data.</text>
</comment>
<dbReference type="InterPro" id="IPR050811">
    <property type="entry name" value="Phosphate_ABC_transporter"/>
</dbReference>
<dbReference type="InterPro" id="IPR011862">
    <property type="entry name" value="Phos-bd"/>
</dbReference>
<organism evidence="4 5">
    <name type="scientific">candidate division MSBL1 archaeon SCGC-AAA833F18</name>
    <dbReference type="NCBI Taxonomy" id="1698257"/>
    <lineage>
        <taxon>Archaea</taxon>
        <taxon>Methanobacteriati</taxon>
        <taxon>Methanobacteriota</taxon>
        <taxon>candidate division MSBL1</taxon>
    </lineage>
</organism>
<dbReference type="Gene3D" id="3.40.190.10">
    <property type="entry name" value="Periplasmic binding protein-like II"/>
    <property type="match status" value="2"/>
</dbReference>
<dbReference type="InterPro" id="IPR024370">
    <property type="entry name" value="PBP_domain"/>
</dbReference>
<dbReference type="EMBL" id="LHYO01000013">
    <property type="protein sequence ID" value="KXB09180.1"/>
    <property type="molecule type" value="Genomic_DNA"/>
</dbReference>
<evidence type="ECO:0000313" key="5">
    <source>
        <dbReference type="Proteomes" id="UP000070399"/>
    </source>
</evidence>
<name>A0A133VRW3_9EURY</name>
<sequence length="297" mass="32011">MFAVIAGALAISSGGKGPGTLKIKGSDTMLQLVSNFAEAYMENHPKADIIVEGGGSGTGIAALIDGGIDIANASRKMDQEEVSQAESNGITPWEFIIGRDAISIIVHPSNSVDNLTVEELSGIYRGNITNWEDVGGEDRQITLYGRRSTSGTYVYFRDHIVKADYSDEMYQMTGNQAIVDSVKSDETGIGYVGVGYVTTETGDPIDVVKILNVAIDENSESVSPLDPYNVKTGEYPIARPLQQYTAGKPEEGSLIYKFLKFELSKEGEQIIIDTGFYPITPADNAQNAERFAEIGEG</sequence>
<accession>A0A133VRW3</accession>
<evidence type="ECO:0000256" key="1">
    <source>
        <dbReference type="ARBA" id="ARBA00022448"/>
    </source>
</evidence>
<evidence type="ECO:0000259" key="3">
    <source>
        <dbReference type="Pfam" id="PF12849"/>
    </source>
</evidence>
<evidence type="ECO:0000256" key="2">
    <source>
        <dbReference type="ARBA" id="ARBA00022729"/>
    </source>
</evidence>
<dbReference type="Pfam" id="PF12849">
    <property type="entry name" value="PBP_like_2"/>
    <property type="match status" value="1"/>
</dbReference>
<keyword evidence="2" id="KW-0732">Signal</keyword>
<dbReference type="CDD" id="cd13566">
    <property type="entry name" value="PBP2_phosphate"/>
    <property type="match status" value="1"/>
</dbReference>
<dbReference type="PANTHER" id="PTHR30570">
    <property type="entry name" value="PERIPLASMIC PHOSPHATE BINDING COMPONENT OF PHOSPHATE ABC TRANSPORTER"/>
    <property type="match status" value="1"/>
</dbReference>
<dbReference type="AlphaFoldDB" id="A0A133VRW3"/>
<dbReference type="GO" id="GO:0042301">
    <property type="term" value="F:phosphate ion binding"/>
    <property type="evidence" value="ECO:0007669"/>
    <property type="project" value="InterPro"/>
</dbReference>
<dbReference type="PANTHER" id="PTHR30570:SF1">
    <property type="entry name" value="PHOSPHATE-BINDING PROTEIN PSTS"/>
    <property type="match status" value="1"/>
</dbReference>